<gene>
    <name evidence="3" type="ORF">DSM04_103468</name>
</gene>
<dbReference type="PANTHER" id="PTHR16026:SF0">
    <property type="entry name" value="CARTILAGE ACIDIC PROTEIN 1"/>
    <property type="match status" value="1"/>
</dbReference>
<keyword evidence="4" id="KW-1185">Reference proteome</keyword>
<sequence>MKSSNHILFIILIFSGFLVVGCKEKQSLFLERSIADTRLDFENILVETPDYNVLTYEYFYNGAGVGVGDLNGDGLADVYLSGNQVENKLFLNKGDFKFQDITQKAGIEEKEGWKTGVSIVDVNGDGLLDIYLSYSGNAPGESVTTPVRKDYQGRTNQLFINTGNSSEGIPVFEEKAQEYGLSAVGTFSTQAYFLDYDLDGDLDMFLLNHANKFYNTLFNVGVLRKKRHPYYGNKFFKNNNNLFEEVSEETGIIGSGVNFGLSAAISDLNQDGYPDIYVTNDYEEQDFLYLNNGDGTFKEVTKTVFSHLSNFGMGSDIADINNDGLQDIFVADMWPEDNYRQKALKGPDQYNRYQRLIDSGYHYQYMRNTLQLNRGLSPKDSILRFSEVGQLFGVSNTDWSWAPLLADYDNDGRKDLFITNGFLRDFSNLDFLNYTVNNAVQKAQDNQQAIDLPKLISEMPATKVANYAYQNTGSLRFKDVTQEWGFSQKTVSNAAAYADFDNDGDLDLIINNLNQPVLVYENTAQNEKNNFIKIKLEGNTKNTQALGAKVYVNLENGTSIFQEAYYGRGYQSSVESIMTIGIGEAERIKNLQVIWPSKTVTELDNLDVNQTLTLSENDAKNSLIFELIPKDQLLTDITQDSQLNFKHTENDYVDFNSESLIPYQLSKMGGKASVADVNADGNDDVYLEGARGQTGFLYLGTDTGTLEEHNINQPWTSTLDSSQEDTASLFFDADGDQDLDLYIVSGGNEKFNGDAYYQDRLYINDGKGSFRKAENSLPDMKFSGGVITASDFDKDGDVDLFVGGRLNANSYPLIPRSTILLNDGKGNFSALRNFDLEKVGMLTDAVWEDINADSWPDLVLVGEWMPVTIFINTNGILKDQTKAYGLADSNGWWLTIKSHDIDGDGDTDFLLGNLGANTPFTASVTEPMRYYVQDIDNNGRIDPILTHYINGVSYPVPGRDELLGQVPVLKKYYKTYESYAATSTDDLLKTAAIKPRFTYQINELKSSYLENTGKGKFKLNVMPEELQFSAIQDFVVADFDADGQNEILAAGNLFPFRVNIGRLDASFGTIFTYDSGKILTEGFTNKTWLDGDVRYLAVMNFNSGEKRLLVMRNDDFATMHKIKTSR</sequence>
<dbReference type="Gene3D" id="2.130.10.130">
    <property type="entry name" value="Integrin alpha, N-terminal"/>
    <property type="match status" value="3"/>
</dbReference>
<accession>A0A4Q0NWI0</accession>
<protein>
    <submittedName>
        <fullName evidence="3">VCBS repeat protein</fullName>
    </submittedName>
</protein>
<dbReference type="InterPro" id="IPR027039">
    <property type="entry name" value="Crtac1"/>
</dbReference>
<name>A0A4Q0NWI0_9FLAO</name>
<dbReference type="Pfam" id="PF07593">
    <property type="entry name" value="UnbV_ASPIC"/>
    <property type="match status" value="1"/>
</dbReference>
<dbReference type="SUPFAM" id="SSF69318">
    <property type="entry name" value="Integrin alpha N-terminal domain"/>
    <property type="match status" value="3"/>
</dbReference>
<evidence type="ECO:0000313" key="4">
    <source>
        <dbReference type="Proteomes" id="UP000289821"/>
    </source>
</evidence>
<organism evidence="3 4">
    <name type="scientific">Leeuwenhoekiella aestuarii</name>
    <dbReference type="NCBI Taxonomy" id="2249426"/>
    <lineage>
        <taxon>Bacteria</taxon>
        <taxon>Pseudomonadati</taxon>
        <taxon>Bacteroidota</taxon>
        <taxon>Flavobacteriia</taxon>
        <taxon>Flavobacteriales</taxon>
        <taxon>Flavobacteriaceae</taxon>
        <taxon>Leeuwenhoekiella</taxon>
    </lineage>
</organism>
<evidence type="ECO:0000313" key="3">
    <source>
        <dbReference type="EMBL" id="RXG15579.1"/>
    </source>
</evidence>
<dbReference type="InterPro" id="IPR028994">
    <property type="entry name" value="Integrin_alpha_N"/>
</dbReference>
<proteinExistence type="predicted"/>
<keyword evidence="1" id="KW-0732">Signal</keyword>
<dbReference type="PROSITE" id="PS51257">
    <property type="entry name" value="PROKAR_LIPOPROTEIN"/>
    <property type="match status" value="1"/>
</dbReference>
<dbReference type="InterPro" id="IPR011519">
    <property type="entry name" value="UnbV_ASPIC"/>
</dbReference>
<feature type="domain" description="ASPIC/UnbV" evidence="2">
    <location>
        <begin position="545"/>
        <end position="613"/>
    </location>
</feature>
<dbReference type="RefSeq" id="WP_128761141.1">
    <property type="nucleotide sequence ID" value="NZ_QOVI01000003.1"/>
</dbReference>
<dbReference type="InterPro" id="IPR013517">
    <property type="entry name" value="FG-GAP"/>
</dbReference>
<reference evidence="3 4" key="1">
    <citation type="submission" date="2018-07" db="EMBL/GenBank/DDBJ databases">
        <title>Leeuwenhoekiella genomics.</title>
        <authorList>
            <person name="Tahon G."/>
            <person name="Willems A."/>
        </authorList>
    </citation>
    <scope>NUCLEOTIDE SEQUENCE [LARGE SCALE GENOMIC DNA]</scope>
    <source>
        <strain evidence="3 4">R-50232</strain>
    </source>
</reference>
<dbReference type="Pfam" id="PF13517">
    <property type="entry name" value="FG-GAP_3"/>
    <property type="match status" value="4"/>
</dbReference>
<dbReference type="EMBL" id="QOVI01000003">
    <property type="protein sequence ID" value="RXG15579.1"/>
    <property type="molecule type" value="Genomic_DNA"/>
</dbReference>
<dbReference type="Proteomes" id="UP000289821">
    <property type="component" value="Unassembled WGS sequence"/>
</dbReference>
<dbReference type="PANTHER" id="PTHR16026">
    <property type="entry name" value="CARTILAGE ACIDIC PROTEIN 1"/>
    <property type="match status" value="1"/>
</dbReference>
<evidence type="ECO:0000259" key="2">
    <source>
        <dbReference type="Pfam" id="PF07593"/>
    </source>
</evidence>
<evidence type="ECO:0000256" key="1">
    <source>
        <dbReference type="ARBA" id="ARBA00022729"/>
    </source>
</evidence>
<comment type="caution">
    <text evidence="3">The sequence shown here is derived from an EMBL/GenBank/DDBJ whole genome shotgun (WGS) entry which is preliminary data.</text>
</comment>
<dbReference type="AlphaFoldDB" id="A0A4Q0NWI0"/>
<dbReference type="OrthoDB" id="9816120at2"/>